<organism evidence="1 2">
    <name type="scientific">Candidatus Falkowbacteria bacterium CG11_big_fil_rev_8_21_14_0_20_39_10</name>
    <dbReference type="NCBI Taxonomy" id="1974570"/>
    <lineage>
        <taxon>Bacteria</taxon>
        <taxon>Candidatus Falkowiibacteriota</taxon>
    </lineage>
</organism>
<proteinExistence type="predicted"/>
<accession>A0A2M6K9H6</accession>
<dbReference type="InterPro" id="IPR011990">
    <property type="entry name" value="TPR-like_helical_dom_sf"/>
</dbReference>
<dbReference type="Proteomes" id="UP000230869">
    <property type="component" value="Unassembled WGS sequence"/>
</dbReference>
<name>A0A2M6K9H6_9BACT</name>
<protein>
    <submittedName>
        <fullName evidence="1">Uncharacterized protein</fullName>
    </submittedName>
</protein>
<comment type="caution">
    <text evidence="1">The sequence shown here is derived from an EMBL/GenBank/DDBJ whole genome shotgun (WGS) entry which is preliminary data.</text>
</comment>
<dbReference type="EMBL" id="PCWW01000028">
    <property type="protein sequence ID" value="PIR13592.1"/>
    <property type="molecule type" value="Genomic_DNA"/>
</dbReference>
<gene>
    <name evidence="1" type="ORF">COV49_01690</name>
</gene>
<reference evidence="1 2" key="1">
    <citation type="submission" date="2017-09" db="EMBL/GenBank/DDBJ databases">
        <title>Depth-based differentiation of microbial function through sediment-hosted aquifers and enrichment of novel symbionts in the deep terrestrial subsurface.</title>
        <authorList>
            <person name="Probst A.J."/>
            <person name="Ladd B."/>
            <person name="Jarett J.K."/>
            <person name="Geller-Mcgrath D.E."/>
            <person name="Sieber C.M."/>
            <person name="Emerson J.B."/>
            <person name="Anantharaman K."/>
            <person name="Thomas B.C."/>
            <person name="Malmstrom R."/>
            <person name="Stieglmeier M."/>
            <person name="Klingl A."/>
            <person name="Woyke T."/>
            <person name="Ryan C.M."/>
            <person name="Banfield J.F."/>
        </authorList>
    </citation>
    <scope>NUCLEOTIDE SEQUENCE [LARGE SCALE GENOMIC DNA]</scope>
    <source>
        <strain evidence="1">CG11_big_fil_rev_8_21_14_0_20_39_10</strain>
    </source>
</reference>
<dbReference type="Gene3D" id="1.25.40.10">
    <property type="entry name" value="Tetratricopeptide repeat domain"/>
    <property type="match status" value="1"/>
</dbReference>
<dbReference type="AlphaFoldDB" id="A0A2M6K9H6"/>
<evidence type="ECO:0000313" key="2">
    <source>
        <dbReference type="Proteomes" id="UP000230869"/>
    </source>
</evidence>
<evidence type="ECO:0000313" key="1">
    <source>
        <dbReference type="EMBL" id="PIR13592.1"/>
    </source>
</evidence>
<sequence length="137" mass="15316">MSNFGPFNNDIKELTASINKSPTCLLFIKRAGLFHILELRAEALADIREAIKLAQDEKEKGFACYVQAVIFEGMGQREQTKLSLEAAIRLGFKPDTRAIEDNFSRLKIVCGLEIAGPKIPSIFVSPRQKTKHGLPER</sequence>